<protein>
    <submittedName>
        <fullName evidence="1">Uncharacterized protein</fullName>
    </submittedName>
</protein>
<reference evidence="2" key="1">
    <citation type="submission" date="2016-10" db="EMBL/GenBank/DDBJ databases">
        <authorList>
            <person name="Varghese N."/>
            <person name="Submissions S."/>
        </authorList>
    </citation>
    <scope>NUCLEOTIDE SEQUENCE [LARGE SCALE GENOMIC DNA]</scope>
    <source>
        <strain evidence="2">ATCC 700689</strain>
    </source>
</reference>
<dbReference type="Proteomes" id="UP000182894">
    <property type="component" value="Unassembled WGS sequence"/>
</dbReference>
<proteinExistence type="predicted"/>
<name>A0A1G8PSK7_9PSED</name>
<accession>A0A1G8PSK7</accession>
<dbReference type="AlphaFoldDB" id="A0A1G8PSK7"/>
<evidence type="ECO:0000313" key="2">
    <source>
        <dbReference type="Proteomes" id="UP000182894"/>
    </source>
</evidence>
<dbReference type="STRING" id="89065.SAMN05216605_11990"/>
<sequence>MFDLKKLLKIKKGVWAAIVALGAPAGWCVTHLDEMKNAYSMLQSPDAEVALESESPSLNVGETRDIVIKIYPTGQHKLPPGTVTVTSSSEALKVIPTASAEVAEINGAVILRQIKVRAVTSANTPIMVSANYRTNELTKTSNSLTFVIAPKPPVLKPHFERTDTKRVILTGDWEMVLGASPGGLKLVQVESKLTGGFELPRYKWQSGKVSGSKDGNTFRMMFLIPHKSVEERLWVVGDYVLDKPSGSIQMRGCAYHLRNAPNQRTEAGAQGIDCSTAVKFSNWKTLQGDTFSATASFDFGSDY</sequence>
<organism evidence="1 2">
    <name type="scientific">Pseudomonas abietaniphila</name>
    <dbReference type="NCBI Taxonomy" id="89065"/>
    <lineage>
        <taxon>Bacteria</taxon>
        <taxon>Pseudomonadati</taxon>
        <taxon>Pseudomonadota</taxon>
        <taxon>Gammaproteobacteria</taxon>
        <taxon>Pseudomonadales</taxon>
        <taxon>Pseudomonadaceae</taxon>
        <taxon>Pseudomonas</taxon>
    </lineage>
</organism>
<dbReference type="RefSeq" id="WP_074757788.1">
    <property type="nucleotide sequence ID" value="NZ_FNCO01000019.1"/>
</dbReference>
<dbReference type="EMBL" id="FNCO01000019">
    <property type="protein sequence ID" value="SDI95195.1"/>
    <property type="molecule type" value="Genomic_DNA"/>
</dbReference>
<evidence type="ECO:0000313" key="1">
    <source>
        <dbReference type="EMBL" id="SDI95195.1"/>
    </source>
</evidence>
<gene>
    <name evidence="1" type="ORF">SAMN05216605_11990</name>
</gene>
<keyword evidence="2" id="KW-1185">Reference proteome</keyword>
<dbReference type="OrthoDB" id="6905223at2"/>